<protein>
    <recommendedName>
        <fullName evidence="4">Antitoxin HicB</fullName>
    </recommendedName>
</protein>
<gene>
    <name evidence="2" type="ORF">FM119_13095</name>
</gene>
<sequence>MRHLPCRWEHGWELDIDADNATQVRTFDKAPQQVRDYLDTLHPDADHSSIEVHVVPELGALSERIREAQEAKRDAEARQLAAARQSRDVAAELHAQNLSGTDIAAILGVSRGRVSQLINS</sequence>
<name>A0A1R4KCZ4_9MICO</name>
<keyword evidence="1" id="KW-0175">Coiled coil</keyword>
<evidence type="ECO:0000256" key="1">
    <source>
        <dbReference type="SAM" id="Coils"/>
    </source>
</evidence>
<reference evidence="3" key="1">
    <citation type="submission" date="2017-02" db="EMBL/GenBank/DDBJ databases">
        <authorList>
            <person name="Dridi B."/>
        </authorList>
    </citation>
    <scope>NUCLEOTIDE SEQUENCE [LARGE SCALE GENOMIC DNA]</scope>
    <source>
        <strain evidence="3">EB411</strain>
    </source>
</reference>
<accession>A0A1R4KCZ4</accession>
<proteinExistence type="predicted"/>
<evidence type="ECO:0000313" key="3">
    <source>
        <dbReference type="Proteomes" id="UP000196778"/>
    </source>
</evidence>
<evidence type="ECO:0000313" key="2">
    <source>
        <dbReference type="EMBL" id="SJN42147.1"/>
    </source>
</evidence>
<feature type="coiled-coil region" evidence="1">
    <location>
        <begin position="58"/>
        <end position="86"/>
    </location>
</feature>
<evidence type="ECO:0008006" key="4">
    <source>
        <dbReference type="Google" id="ProtNLM"/>
    </source>
</evidence>
<keyword evidence="3" id="KW-1185">Reference proteome</keyword>
<dbReference type="RefSeq" id="WP_087138618.1">
    <property type="nucleotide sequence ID" value="NZ_FUKR01000077.1"/>
</dbReference>
<dbReference type="OrthoDB" id="3731619at2"/>
<dbReference type="EMBL" id="FUKR01000077">
    <property type="protein sequence ID" value="SJN42147.1"/>
    <property type="molecule type" value="Genomic_DNA"/>
</dbReference>
<dbReference type="Proteomes" id="UP000196778">
    <property type="component" value="Unassembled WGS sequence"/>
</dbReference>
<dbReference type="AlphaFoldDB" id="A0A1R4KCZ4"/>
<organism evidence="2 3">
    <name type="scientific">Mycetocola reblochoni REB411</name>
    <dbReference type="NCBI Taxonomy" id="1255698"/>
    <lineage>
        <taxon>Bacteria</taxon>
        <taxon>Bacillati</taxon>
        <taxon>Actinomycetota</taxon>
        <taxon>Actinomycetes</taxon>
        <taxon>Micrococcales</taxon>
        <taxon>Microbacteriaceae</taxon>
        <taxon>Mycetocola</taxon>
    </lineage>
</organism>
<dbReference type="Gene3D" id="1.10.10.60">
    <property type="entry name" value="Homeodomain-like"/>
    <property type="match status" value="1"/>
</dbReference>